<reference evidence="2 4" key="2">
    <citation type="submission" date="2016-10" db="EMBL/GenBank/DDBJ databases">
        <authorList>
            <person name="de Groot N.N."/>
        </authorList>
    </citation>
    <scope>NUCLEOTIDE SEQUENCE [LARGE SCALE GENOMIC DNA]</scope>
    <source>
        <strain evidence="2 4">DSM 2895</strain>
    </source>
</reference>
<keyword evidence="3" id="KW-1185">Reference proteome</keyword>
<dbReference type="InterPro" id="IPR021321">
    <property type="entry name" value="DUF2922"/>
</dbReference>
<dbReference type="AlphaFoldDB" id="A0A0D1XIH8"/>
<dbReference type="GeneID" id="42308328"/>
<dbReference type="STRING" id="47500.AF333_24720"/>
<dbReference type="OrthoDB" id="2454247at2"/>
<dbReference type="EMBL" id="LGUG01000004">
    <property type="protein sequence ID" value="KON98167.1"/>
    <property type="molecule type" value="Genomic_DNA"/>
</dbReference>
<dbReference type="Pfam" id="PF11148">
    <property type="entry name" value="DUF2922"/>
    <property type="match status" value="1"/>
</dbReference>
<evidence type="ECO:0008006" key="5">
    <source>
        <dbReference type="Google" id="ProtNLM"/>
    </source>
</evidence>
<accession>A0A0D1XIH8</accession>
<dbReference type="Proteomes" id="UP000182836">
    <property type="component" value="Unassembled WGS sequence"/>
</dbReference>
<name>A0A0D1XIH8_ANEMI</name>
<evidence type="ECO:0000313" key="3">
    <source>
        <dbReference type="Proteomes" id="UP000037269"/>
    </source>
</evidence>
<evidence type="ECO:0000313" key="4">
    <source>
        <dbReference type="Proteomes" id="UP000182836"/>
    </source>
</evidence>
<evidence type="ECO:0000313" key="1">
    <source>
        <dbReference type="EMBL" id="KON98167.1"/>
    </source>
</evidence>
<dbReference type="PATRIC" id="fig|47500.8.peg.3510"/>
<gene>
    <name evidence="1" type="ORF">AF333_24720</name>
    <name evidence="2" type="ORF">SAMN04487909_101425</name>
</gene>
<dbReference type="Proteomes" id="UP000037269">
    <property type="component" value="Unassembled WGS sequence"/>
</dbReference>
<proteinExistence type="predicted"/>
<sequence length="71" mass="7520">MKTLEMIFATSDGGTMRITVSNPKIPIDPAQVTAVMDLVVAKQLFATMSGRIIGKKSARVVDQTATPVSIA</sequence>
<evidence type="ECO:0000313" key="2">
    <source>
        <dbReference type="EMBL" id="SDI06712.1"/>
    </source>
</evidence>
<dbReference type="EMBL" id="FNED01000001">
    <property type="protein sequence ID" value="SDI06712.1"/>
    <property type="molecule type" value="Genomic_DNA"/>
</dbReference>
<protein>
    <recommendedName>
        <fullName evidence="5">DUF2922 domain-containing protein</fullName>
    </recommendedName>
</protein>
<organism evidence="1 3">
    <name type="scientific">Aneurinibacillus migulanus</name>
    <name type="common">Bacillus migulanus</name>
    <dbReference type="NCBI Taxonomy" id="47500"/>
    <lineage>
        <taxon>Bacteria</taxon>
        <taxon>Bacillati</taxon>
        <taxon>Bacillota</taxon>
        <taxon>Bacilli</taxon>
        <taxon>Bacillales</taxon>
        <taxon>Paenibacillaceae</taxon>
        <taxon>Aneurinibacillus group</taxon>
        <taxon>Aneurinibacillus</taxon>
    </lineage>
</organism>
<reference evidence="1 3" key="1">
    <citation type="submission" date="2015-07" db="EMBL/GenBank/DDBJ databases">
        <title>Fjat-14205 dsm 2895.</title>
        <authorList>
            <person name="Liu B."/>
            <person name="Wang J."/>
            <person name="Zhu Y."/>
            <person name="Liu G."/>
            <person name="Chen Q."/>
            <person name="Chen Z."/>
            <person name="Lan J."/>
            <person name="Che J."/>
            <person name="Ge C."/>
            <person name="Shi H."/>
            <person name="Pan Z."/>
            <person name="Liu X."/>
        </authorList>
    </citation>
    <scope>NUCLEOTIDE SEQUENCE [LARGE SCALE GENOMIC DNA]</scope>
    <source>
        <strain evidence="1 3">DSM 2895</strain>
    </source>
</reference>
<dbReference type="RefSeq" id="WP_043068095.1">
    <property type="nucleotide sequence ID" value="NZ_BJOA01000004.1"/>
</dbReference>